<dbReference type="AlphaFoldDB" id="A0A4Q4MQI4"/>
<sequence length="179" mass="20693">MAQIAINRRDATSTGVAPFFLQHSYNVNPLQLGTPLSANRKKYTAKERSDRKKAEAIVAKFRDVFNLVQASIAEAQAKQERQANRHRKEARSYKISDKVWLKLNKQYRTGRQSRKLDWKNAKYTVIKVVNSYSVKLDTPPGHHPVFHINRLRLASSDPLPSQVQDNYQPLPLRVRDKEE</sequence>
<evidence type="ECO:0000313" key="2">
    <source>
        <dbReference type="EMBL" id="RYN56953.1"/>
    </source>
</evidence>
<name>A0A4Q4MQI4_ALTAL</name>
<feature type="compositionally biased region" description="Polar residues" evidence="1">
    <location>
        <begin position="158"/>
        <end position="167"/>
    </location>
</feature>
<feature type="region of interest" description="Disordered" evidence="1">
    <location>
        <begin position="157"/>
        <end position="179"/>
    </location>
</feature>
<accession>A0A4Q4MQI4</accession>
<evidence type="ECO:0000256" key="1">
    <source>
        <dbReference type="SAM" id="MobiDB-lite"/>
    </source>
</evidence>
<organism evidence="2 3">
    <name type="scientific">Alternaria alternata</name>
    <name type="common">Alternaria rot fungus</name>
    <name type="synonym">Torula alternata</name>
    <dbReference type="NCBI Taxonomy" id="5599"/>
    <lineage>
        <taxon>Eukaryota</taxon>
        <taxon>Fungi</taxon>
        <taxon>Dikarya</taxon>
        <taxon>Ascomycota</taxon>
        <taxon>Pezizomycotina</taxon>
        <taxon>Dothideomycetes</taxon>
        <taxon>Pleosporomycetidae</taxon>
        <taxon>Pleosporales</taxon>
        <taxon>Pleosporineae</taxon>
        <taxon>Pleosporaceae</taxon>
        <taxon>Alternaria</taxon>
        <taxon>Alternaria sect. Alternaria</taxon>
        <taxon>Alternaria alternata complex</taxon>
    </lineage>
</organism>
<dbReference type="EMBL" id="PDXD01000174">
    <property type="protein sequence ID" value="RYN56953.1"/>
    <property type="molecule type" value="Genomic_DNA"/>
</dbReference>
<dbReference type="Proteomes" id="UP000291422">
    <property type="component" value="Unassembled WGS sequence"/>
</dbReference>
<reference evidence="3" key="1">
    <citation type="journal article" date="2019" name="bioRxiv">
        <title>Genomics, evolutionary history and diagnostics of the Alternaria alternata species group including apple and Asian pear pathotypes.</title>
        <authorList>
            <person name="Armitage A.D."/>
            <person name="Cockerton H.M."/>
            <person name="Sreenivasaprasad S."/>
            <person name="Woodhall J.W."/>
            <person name="Lane C.R."/>
            <person name="Harrison R.J."/>
            <person name="Clarkson J.P."/>
        </authorList>
    </citation>
    <scope>NUCLEOTIDE SEQUENCE [LARGE SCALE GENOMIC DNA]</scope>
    <source>
        <strain evidence="3">FERA 1177</strain>
    </source>
</reference>
<proteinExistence type="predicted"/>
<protein>
    <submittedName>
        <fullName evidence="2">Uncharacterized protein</fullName>
    </submittedName>
</protein>
<evidence type="ECO:0000313" key="3">
    <source>
        <dbReference type="Proteomes" id="UP000291422"/>
    </source>
</evidence>
<comment type="caution">
    <text evidence="2">The sequence shown here is derived from an EMBL/GenBank/DDBJ whole genome shotgun (WGS) entry which is preliminary data.</text>
</comment>
<gene>
    <name evidence="2" type="ORF">AA0117_g13237</name>
</gene>